<organism evidence="1 2">
    <name type="scientific">Chitinophaga oryziterrae</name>
    <dbReference type="NCBI Taxonomy" id="1031224"/>
    <lineage>
        <taxon>Bacteria</taxon>
        <taxon>Pseudomonadati</taxon>
        <taxon>Bacteroidota</taxon>
        <taxon>Chitinophagia</taxon>
        <taxon>Chitinophagales</taxon>
        <taxon>Chitinophagaceae</taxon>
        <taxon>Chitinophaga</taxon>
    </lineage>
</organism>
<dbReference type="Proteomes" id="UP000468388">
    <property type="component" value="Unassembled WGS sequence"/>
</dbReference>
<keyword evidence="2" id="KW-1185">Reference proteome</keyword>
<gene>
    <name evidence="1" type="ORF">GO495_25415</name>
</gene>
<evidence type="ECO:0000313" key="1">
    <source>
        <dbReference type="EMBL" id="MVT43960.1"/>
    </source>
</evidence>
<accession>A0A6N8JFG5</accession>
<dbReference type="RefSeq" id="WP_157302766.1">
    <property type="nucleotide sequence ID" value="NZ_BAAAZB010000001.1"/>
</dbReference>
<proteinExistence type="predicted"/>
<name>A0A6N8JFG5_9BACT</name>
<dbReference type="EMBL" id="WRXO01000009">
    <property type="protein sequence ID" value="MVT43960.1"/>
    <property type="molecule type" value="Genomic_DNA"/>
</dbReference>
<sequence>MNAFTLEIWDTEAGKCTFYTVRTEDSTENETDKFFNKYAAIPEFKQSTQILLSYILDSIGEDHGANDLLFNRFENEVIALPNKGKVTVCEIVFLFPSFPLRLYALRVNNRPDLVVLFNGDVKSAQTNQASKNLSLRWRGACQFATRIEEALRNKEIIVDNRKRKILTDNGDEEIFL</sequence>
<reference evidence="1 2" key="1">
    <citation type="submission" date="2019-12" db="EMBL/GenBank/DDBJ databases">
        <title>The draft genomic sequence of strain Chitinophaga oryziterrae JCM 16595.</title>
        <authorList>
            <person name="Zhang X."/>
        </authorList>
    </citation>
    <scope>NUCLEOTIDE SEQUENCE [LARGE SCALE GENOMIC DNA]</scope>
    <source>
        <strain evidence="1 2">JCM 16595</strain>
    </source>
</reference>
<protein>
    <submittedName>
        <fullName evidence="1">Uncharacterized protein</fullName>
    </submittedName>
</protein>
<evidence type="ECO:0000313" key="2">
    <source>
        <dbReference type="Proteomes" id="UP000468388"/>
    </source>
</evidence>
<dbReference type="AlphaFoldDB" id="A0A6N8JFG5"/>
<dbReference type="OrthoDB" id="662471at2"/>
<comment type="caution">
    <text evidence="1">The sequence shown here is derived from an EMBL/GenBank/DDBJ whole genome shotgun (WGS) entry which is preliminary data.</text>
</comment>